<sequence length="369" mass="41888">MGRTARKTRSPYAAANRKSAHHSSDGETVIYRRTGSVNATTQRVPQQQPTASLSPELEQVADTVTQRIVPELKDQIAKAIEAIQRTPTLCSTPDTDLSAAHPSSTPGLLKYIYNVKLGAGRCADMGWLTYDQQFRLKRARNPSMNWGCVDMELWLLYISQGVTPTQEPQISQMNAGILERYEKKSVWIIGSSIVKHAFTHARTTYDGIHLGLKRKKCTIWWQGKGGMNWQELVPRIKYLLRFEQEPDFLIIHCGGNNIGSCKLHNFRRQIKSSLCKVSELLPKAKLIWSQILPRLVWRNGQNIKSLNRAAVRINNFAGWLCLKSGGGYIKYPEITWNEKGLFNMDGVHLSNMGNELFLYRIQSFLQEVV</sequence>
<dbReference type="SUPFAM" id="SSF52266">
    <property type="entry name" value="SGNH hydrolase"/>
    <property type="match status" value="1"/>
</dbReference>
<dbReference type="OrthoDB" id="6159491at2759"/>
<evidence type="ECO:0000313" key="2">
    <source>
        <dbReference type="EMBL" id="CAG2246632.1"/>
    </source>
</evidence>
<dbReference type="EMBL" id="CAJPWZ010002876">
    <property type="protein sequence ID" value="CAG2246632.1"/>
    <property type="molecule type" value="Genomic_DNA"/>
</dbReference>
<feature type="compositionally biased region" description="Polar residues" evidence="1">
    <location>
        <begin position="35"/>
        <end position="53"/>
    </location>
</feature>
<gene>
    <name evidence="2" type="ORF">MEDL_58594</name>
</gene>
<feature type="region of interest" description="Disordered" evidence="1">
    <location>
        <begin position="1"/>
        <end position="57"/>
    </location>
</feature>
<dbReference type="CDD" id="cd00229">
    <property type="entry name" value="SGNH_hydrolase"/>
    <property type="match status" value="1"/>
</dbReference>
<reference evidence="2" key="1">
    <citation type="submission" date="2021-03" db="EMBL/GenBank/DDBJ databases">
        <authorList>
            <person name="Bekaert M."/>
        </authorList>
    </citation>
    <scope>NUCLEOTIDE SEQUENCE</scope>
</reference>
<evidence type="ECO:0000313" key="3">
    <source>
        <dbReference type="Proteomes" id="UP000683360"/>
    </source>
</evidence>
<comment type="caution">
    <text evidence="2">The sequence shown here is derived from an EMBL/GenBank/DDBJ whole genome shotgun (WGS) entry which is preliminary data.</text>
</comment>
<dbReference type="Proteomes" id="UP000683360">
    <property type="component" value="Unassembled WGS sequence"/>
</dbReference>
<dbReference type="Gene3D" id="3.40.50.1110">
    <property type="entry name" value="SGNH hydrolase"/>
    <property type="match status" value="1"/>
</dbReference>
<evidence type="ECO:0008006" key="4">
    <source>
        <dbReference type="Google" id="ProtNLM"/>
    </source>
</evidence>
<proteinExistence type="predicted"/>
<keyword evidence="3" id="KW-1185">Reference proteome</keyword>
<accession>A0A8S3UWE3</accession>
<organism evidence="2 3">
    <name type="scientific">Mytilus edulis</name>
    <name type="common">Blue mussel</name>
    <dbReference type="NCBI Taxonomy" id="6550"/>
    <lineage>
        <taxon>Eukaryota</taxon>
        <taxon>Metazoa</taxon>
        <taxon>Spiralia</taxon>
        <taxon>Lophotrochozoa</taxon>
        <taxon>Mollusca</taxon>
        <taxon>Bivalvia</taxon>
        <taxon>Autobranchia</taxon>
        <taxon>Pteriomorphia</taxon>
        <taxon>Mytilida</taxon>
        <taxon>Mytiloidea</taxon>
        <taxon>Mytilidae</taxon>
        <taxon>Mytilinae</taxon>
        <taxon>Mytilus</taxon>
    </lineage>
</organism>
<name>A0A8S3UWE3_MYTED</name>
<dbReference type="AlphaFoldDB" id="A0A8S3UWE3"/>
<evidence type="ECO:0000256" key="1">
    <source>
        <dbReference type="SAM" id="MobiDB-lite"/>
    </source>
</evidence>
<dbReference type="InterPro" id="IPR036514">
    <property type="entry name" value="SGNH_hydro_sf"/>
</dbReference>
<protein>
    <recommendedName>
        <fullName evidence="4">SGNH hydrolase-type esterase domain-containing protein</fullName>
    </recommendedName>
</protein>